<keyword evidence="2" id="KW-0812">Transmembrane</keyword>
<dbReference type="AlphaFoldDB" id="A0A5A7PGB0"/>
<dbReference type="Proteomes" id="UP000325081">
    <property type="component" value="Unassembled WGS sequence"/>
</dbReference>
<dbReference type="EMBL" id="BKCP01004505">
    <property type="protein sequence ID" value="GER31598.1"/>
    <property type="molecule type" value="Genomic_DNA"/>
</dbReference>
<comment type="caution">
    <text evidence="3">The sequence shown here is derived from an EMBL/GenBank/DDBJ whole genome shotgun (WGS) entry which is preliminary data.</text>
</comment>
<evidence type="ECO:0000313" key="3">
    <source>
        <dbReference type="EMBL" id="GER31598.1"/>
    </source>
</evidence>
<accession>A0A5A7PGB0</accession>
<feature type="transmembrane region" description="Helical" evidence="2">
    <location>
        <begin position="123"/>
        <end position="142"/>
    </location>
</feature>
<evidence type="ECO:0000313" key="4">
    <source>
        <dbReference type="Proteomes" id="UP000325081"/>
    </source>
</evidence>
<reference evidence="4" key="1">
    <citation type="journal article" date="2019" name="Curr. Biol.">
        <title>Genome Sequence of Striga asiatica Provides Insight into the Evolution of Plant Parasitism.</title>
        <authorList>
            <person name="Yoshida S."/>
            <person name="Kim S."/>
            <person name="Wafula E.K."/>
            <person name="Tanskanen J."/>
            <person name="Kim Y.M."/>
            <person name="Honaas L."/>
            <person name="Yang Z."/>
            <person name="Spallek T."/>
            <person name="Conn C.E."/>
            <person name="Ichihashi Y."/>
            <person name="Cheong K."/>
            <person name="Cui S."/>
            <person name="Der J.P."/>
            <person name="Gundlach H."/>
            <person name="Jiao Y."/>
            <person name="Hori C."/>
            <person name="Ishida J.K."/>
            <person name="Kasahara H."/>
            <person name="Kiba T."/>
            <person name="Kim M.S."/>
            <person name="Koo N."/>
            <person name="Laohavisit A."/>
            <person name="Lee Y.H."/>
            <person name="Lumba S."/>
            <person name="McCourt P."/>
            <person name="Mortimer J.C."/>
            <person name="Mutuku J.M."/>
            <person name="Nomura T."/>
            <person name="Sasaki-Sekimoto Y."/>
            <person name="Seto Y."/>
            <person name="Wang Y."/>
            <person name="Wakatake T."/>
            <person name="Sakakibara H."/>
            <person name="Demura T."/>
            <person name="Yamaguchi S."/>
            <person name="Yoneyama K."/>
            <person name="Manabe R.I."/>
            <person name="Nelson D.C."/>
            <person name="Schulman A.H."/>
            <person name="Timko M.P."/>
            <person name="dePamphilis C.W."/>
            <person name="Choi D."/>
            <person name="Shirasu K."/>
        </authorList>
    </citation>
    <scope>NUCLEOTIDE SEQUENCE [LARGE SCALE GENOMIC DNA]</scope>
    <source>
        <strain evidence="4">cv. UVA1</strain>
    </source>
</reference>
<protein>
    <submittedName>
        <fullName evidence="3">Na+/solute symporter</fullName>
    </submittedName>
</protein>
<feature type="transmembrane region" description="Helical" evidence="2">
    <location>
        <begin position="86"/>
        <end position="111"/>
    </location>
</feature>
<keyword evidence="2" id="KW-0472">Membrane</keyword>
<evidence type="ECO:0000256" key="2">
    <source>
        <dbReference type="SAM" id="Phobius"/>
    </source>
</evidence>
<keyword evidence="2" id="KW-1133">Transmembrane helix</keyword>
<feature type="region of interest" description="Disordered" evidence="1">
    <location>
        <begin position="148"/>
        <end position="167"/>
    </location>
</feature>
<keyword evidence="4" id="KW-1185">Reference proteome</keyword>
<proteinExistence type="predicted"/>
<name>A0A5A7PGB0_STRAF</name>
<gene>
    <name evidence="3" type="ORF">STAS_07624</name>
</gene>
<sequence length="297" mass="33807">MSHMIRRAASSLTPSRQFWSKVSAFQESENGIAFLGKNLLSLALVFGLSEHIDACNIKGNKQLSGIYDELRLEWVRYFSAMTMLDVLRFVVLNNSLVFVSLLLVFIFVLVFRSYLWQNPSHFGYMNCVDAACAVYKFTISIVSRSRREDNRTVNPRAPNSRSSTSSLHSLAPTAYLHRSSPLSVDRRSLRLYHYSATSHSGFSLPLLLAMSHMIRRAASSLTHSRQFWSMSAFQETENGNTNSILVKNLVRLAVIFGVSEYIDAHNIKGERQLVGIYDELRKERSEAQKAKRGERRL</sequence>
<evidence type="ECO:0000256" key="1">
    <source>
        <dbReference type="SAM" id="MobiDB-lite"/>
    </source>
</evidence>
<organism evidence="3 4">
    <name type="scientific">Striga asiatica</name>
    <name type="common">Asiatic witchweed</name>
    <name type="synonym">Buchnera asiatica</name>
    <dbReference type="NCBI Taxonomy" id="4170"/>
    <lineage>
        <taxon>Eukaryota</taxon>
        <taxon>Viridiplantae</taxon>
        <taxon>Streptophyta</taxon>
        <taxon>Embryophyta</taxon>
        <taxon>Tracheophyta</taxon>
        <taxon>Spermatophyta</taxon>
        <taxon>Magnoliopsida</taxon>
        <taxon>eudicotyledons</taxon>
        <taxon>Gunneridae</taxon>
        <taxon>Pentapetalae</taxon>
        <taxon>asterids</taxon>
        <taxon>lamiids</taxon>
        <taxon>Lamiales</taxon>
        <taxon>Orobanchaceae</taxon>
        <taxon>Buchnereae</taxon>
        <taxon>Striga</taxon>
    </lineage>
</organism>